<gene>
    <name evidence="1" type="ORF">RHIZ70_896</name>
</gene>
<name>A0A376ABS7_9HYPH</name>
<dbReference type="Proteomes" id="UP000254764">
    <property type="component" value="Unassembled WGS sequence"/>
</dbReference>
<keyword evidence="2" id="KW-1185">Reference proteome</keyword>
<dbReference type="OrthoDB" id="9862056at2"/>
<reference evidence="2" key="1">
    <citation type="submission" date="2018-07" db="EMBL/GenBank/DDBJ databases">
        <authorList>
            <person name="Peiro R."/>
            <person name="Begona"/>
            <person name="Cbmso G."/>
            <person name="Lopez M."/>
            <person name="Gonzalez S."/>
        </authorList>
    </citation>
    <scope>NUCLEOTIDE SEQUENCE [LARGE SCALE GENOMIC DNA]</scope>
</reference>
<evidence type="ECO:0000313" key="2">
    <source>
        <dbReference type="Proteomes" id="UP000254764"/>
    </source>
</evidence>
<accession>A0A376ABS7</accession>
<organism evidence="1 2">
    <name type="scientific">Ciceribacter selenitireducens ATCC BAA-1503</name>
    <dbReference type="NCBI Taxonomy" id="1336235"/>
    <lineage>
        <taxon>Bacteria</taxon>
        <taxon>Pseudomonadati</taxon>
        <taxon>Pseudomonadota</taxon>
        <taxon>Alphaproteobacteria</taxon>
        <taxon>Hyphomicrobiales</taxon>
        <taxon>Rhizobiaceae</taxon>
        <taxon>Ciceribacter</taxon>
    </lineage>
</organism>
<dbReference type="RefSeq" id="WP_115672318.1">
    <property type="nucleotide sequence ID" value="NZ_UEYP01000019.1"/>
</dbReference>
<dbReference type="AlphaFoldDB" id="A0A376ABS7"/>
<proteinExistence type="predicted"/>
<protein>
    <submittedName>
        <fullName evidence="1">Uncharacterized protein</fullName>
    </submittedName>
</protein>
<evidence type="ECO:0000313" key="1">
    <source>
        <dbReference type="EMBL" id="SSC65188.1"/>
    </source>
</evidence>
<dbReference type="EMBL" id="UEYP01000019">
    <property type="protein sequence ID" value="SSC65188.1"/>
    <property type="molecule type" value="Genomic_DNA"/>
</dbReference>
<sequence>MQWKDEFERKFKCKVHMWGLNMQRVMVLIDREDVPSLSEIDLFFAQTLPDVSSVRVVTDGDKYVHFVRPSTDQAWRISKVGTNR</sequence>